<dbReference type="Proteomes" id="UP000637074">
    <property type="component" value="Unassembled WGS sequence"/>
</dbReference>
<keyword evidence="3" id="KW-1185">Reference proteome</keyword>
<accession>A0ABQ3N8Q2</accession>
<evidence type="ECO:0000313" key="3">
    <source>
        <dbReference type="Proteomes" id="UP000637074"/>
    </source>
</evidence>
<comment type="caution">
    <text evidence="2">The sequence shown here is derived from an EMBL/GenBank/DDBJ whole genome shotgun (WGS) entry which is preliminary data.</text>
</comment>
<evidence type="ECO:0000256" key="1">
    <source>
        <dbReference type="SAM" id="MobiDB-lite"/>
    </source>
</evidence>
<reference evidence="2 3" key="1">
    <citation type="journal article" date="2022" name="Int. J. Syst. Evol. Microbiol.">
        <title>Neobacillus kokaensis sp. nov., isolated from soil.</title>
        <authorList>
            <person name="Yuki K."/>
            <person name="Matsubara H."/>
            <person name="Yamaguchi S."/>
        </authorList>
    </citation>
    <scope>NUCLEOTIDE SEQUENCE [LARGE SCALE GENOMIC DNA]</scope>
    <source>
        <strain evidence="2 3">LOB 377</strain>
    </source>
</reference>
<organism evidence="2 3">
    <name type="scientific">Neobacillus kokaensis</name>
    <dbReference type="NCBI Taxonomy" id="2759023"/>
    <lineage>
        <taxon>Bacteria</taxon>
        <taxon>Bacillati</taxon>
        <taxon>Bacillota</taxon>
        <taxon>Bacilli</taxon>
        <taxon>Bacillales</taxon>
        <taxon>Bacillaceae</taxon>
        <taxon>Neobacillus</taxon>
    </lineage>
</organism>
<evidence type="ECO:0000313" key="2">
    <source>
        <dbReference type="EMBL" id="GHH97691.1"/>
    </source>
</evidence>
<gene>
    <name evidence="2" type="ORF">AM1BK_12340</name>
</gene>
<dbReference type="EMBL" id="BNDS01000003">
    <property type="protein sequence ID" value="GHH97691.1"/>
    <property type="molecule type" value="Genomic_DNA"/>
</dbReference>
<feature type="region of interest" description="Disordered" evidence="1">
    <location>
        <begin position="1"/>
        <end position="28"/>
    </location>
</feature>
<protein>
    <submittedName>
        <fullName evidence="2">Uncharacterized protein</fullName>
    </submittedName>
</protein>
<name>A0ABQ3N8Q2_9BACI</name>
<proteinExistence type="predicted"/>
<sequence>MEEANNPSRADIHDYQPEKRKRLVHPRQAQGKPFRKVLFTFLGGLACDLEGVGAGARQFKENIDFPAPTARVRIYGITQKYQLLCTLISFKYAAVLAS</sequence>